<dbReference type="EMBL" id="LR214951">
    <property type="protein sequence ID" value="VEU59235.1"/>
    <property type="molecule type" value="Genomic_DNA"/>
</dbReference>
<evidence type="ECO:0000256" key="7">
    <source>
        <dbReference type="ARBA" id="ARBA00023027"/>
    </source>
</evidence>
<keyword evidence="13" id="KW-1185">Reference proteome</keyword>
<feature type="binding site" evidence="8">
    <location>
        <position position="129"/>
    </location>
    <ligand>
        <name>ATP</name>
        <dbReference type="ChEBI" id="CHEBI:30616"/>
    </ligand>
</feature>
<comment type="pathway">
    <text evidence="8">Cofactor biosynthesis; NAD(+) biosynthesis; NAD(+) from deamido-NAD(+) (ammonia route): step 1/1.</text>
</comment>
<evidence type="ECO:0000313" key="12">
    <source>
        <dbReference type="EMBL" id="VEU59235.1"/>
    </source>
</evidence>
<protein>
    <recommendedName>
        <fullName evidence="8 10">NH(3)-dependent NAD(+) synthetase</fullName>
        <ecNumber evidence="8 10">6.3.1.5</ecNumber>
    </recommendedName>
</protein>
<dbReference type="CDD" id="cd00553">
    <property type="entry name" value="NAD_synthase"/>
    <property type="match status" value="1"/>
</dbReference>
<organism evidence="12 13">
    <name type="scientific">Mesomycoplasma neurolyticum</name>
    <dbReference type="NCBI Taxonomy" id="2120"/>
    <lineage>
        <taxon>Bacteria</taxon>
        <taxon>Bacillati</taxon>
        <taxon>Mycoplasmatota</taxon>
        <taxon>Mycoplasmoidales</taxon>
        <taxon>Metamycoplasmataceae</taxon>
        <taxon>Mesomycoplasma</taxon>
    </lineage>
</organism>
<dbReference type="GO" id="GO:0003952">
    <property type="term" value="F:NAD+ synthase (glutamine-hydrolyzing) activity"/>
    <property type="evidence" value="ECO:0007669"/>
    <property type="project" value="InterPro"/>
</dbReference>
<comment type="catalytic activity">
    <reaction evidence="8 10">
        <text>deamido-NAD(+) + NH4(+) + ATP = AMP + diphosphate + NAD(+) + H(+)</text>
        <dbReference type="Rhea" id="RHEA:21188"/>
        <dbReference type="ChEBI" id="CHEBI:15378"/>
        <dbReference type="ChEBI" id="CHEBI:28938"/>
        <dbReference type="ChEBI" id="CHEBI:30616"/>
        <dbReference type="ChEBI" id="CHEBI:33019"/>
        <dbReference type="ChEBI" id="CHEBI:57540"/>
        <dbReference type="ChEBI" id="CHEBI:58437"/>
        <dbReference type="ChEBI" id="CHEBI:456215"/>
        <dbReference type="EC" id="6.3.1.5"/>
    </reaction>
</comment>
<keyword evidence="4 8" id="KW-0547">Nucleotide-binding</keyword>
<evidence type="ECO:0000256" key="8">
    <source>
        <dbReference type="HAMAP-Rule" id="MF_00193"/>
    </source>
</evidence>
<evidence type="ECO:0000256" key="10">
    <source>
        <dbReference type="RuleBase" id="RU003812"/>
    </source>
</evidence>
<dbReference type="InterPro" id="IPR003694">
    <property type="entry name" value="NAD_synthase"/>
</dbReference>
<name>A0A449A4R2_9BACT</name>
<comment type="function">
    <text evidence="8">Catalyzes the ATP-dependent amidation of deamido-NAD to form NAD. Uses ammonia as a nitrogen source.</text>
</comment>
<dbReference type="KEGG" id="mnu:NCTC10166_00194"/>
<proteinExistence type="inferred from homology"/>
<evidence type="ECO:0000256" key="4">
    <source>
        <dbReference type="ARBA" id="ARBA00022741"/>
    </source>
</evidence>
<feature type="binding site" description="in other chain" evidence="8">
    <location>
        <begin position="228"/>
        <end position="229"/>
    </location>
    <ligand>
        <name>deamido-NAD(+)</name>
        <dbReference type="ChEBI" id="CHEBI:58437"/>
        <note>ligand shared between two neighboring subunits</note>
    </ligand>
</feature>
<accession>A0A449A4R2</accession>
<feature type="binding site" description="in other chain" evidence="8">
    <location>
        <position position="142"/>
    </location>
    <ligand>
        <name>deamido-NAD(+)</name>
        <dbReference type="ChEBI" id="CHEBI:58437"/>
        <note>ligand shared between two neighboring subunits</note>
    </ligand>
</feature>
<keyword evidence="2 8" id="KW-0436">Ligase</keyword>
<comment type="similarity">
    <text evidence="1 8 9">Belongs to the NAD synthetase family.</text>
</comment>
<dbReference type="UniPathway" id="UPA00253">
    <property type="reaction ID" value="UER00333"/>
</dbReference>
<feature type="binding site" evidence="8">
    <location>
        <position position="149"/>
    </location>
    <ligand>
        <name>deamido-NAD(+)</name>
        <dbReference type="ChEBI" id="CHEBI:58437"/>
        <note>ligand shared between two neighboring subunits</note>
    </ligand>
</feature>
<dbReference type="Gene3D" id="3.40.50.620">
    <property type="entry name" value="HUPs"/>
    <property type="match status" value="1"/>
</dbReference>
<feature type="binding site" evidence="8">
    <location>
        <position position="134"/>
    </location>
    <ligand>
        <name>Mg(2+)</name>
        <dbReference type="ChEBI" id="CHEBI:18420"/>
    </ligand>
</feature>
<sequence>MKYLEYFNYLVKWLQDEVKKAKMKGVIVGLSGGIDSSLVAAIAKKAFPNNSLGIIMPINSMANDLDDIKALVNNIKIETLEVNLKDSYNELLKNLNINDKLAIANIKPRLRMTTLYAIAQAKKYLVLGTDNFSEMYLGYFTKYGDGGVDLLPIVHLKKSEVKQMSKEIKVIPESIINKKPSAGLWENQSDEEELGFSYDQFELFFTNPEKLSNEIIKKIKKQHKITQHKRKAIPKPKKMYE</sequence>
<dbReference type="HAMAP" id="MF_00193">
    <property type="entry name" value="NadE_ammonia_dep"/>
    <property type="match status" value="1"/>
</dbReference>
<evidence type="ECO:0000256" key="3">
    <source>
        <dbReference type="ARBA" id="ARBA00022723"/>
    </source>
</evidence>
<keyword evidence="5 8" id="KW-0067">ATP-binding</keyword>
<evidence type="ECO:0000256" key="1">
    <source>
        <dbReference type="ARBA" id="ARBA00005859"/>
    </source>
</evidence>
<evidence type="ECO:0000256" key="2">
    <source>
        <dbReference type="ARBA" id="ARBA00022598"/>
    </source>
</evidence>
<dbReference type="InterPro" id="IPR022310">
    <property type="entry name" value="NAD/GMP_synthase"/>
</dbReference>
<dbReference type="PANTHER" id="PTHR23090">
    <property type="entry name" value="NH 3 /GLUTAMINE-DEPENDENT NAD + SYNTHETASE"/>
    <property type="match status" value="1"/>
</dbReference>
<dbReference type="NCBIfam" id="TIGR00552">
    <property type="entry name" value="nadE"/>
    <property type="match status" value="1"/>
</dbReference>
<dbReference type="Pfam" id="PF02540">
    <property type="entry name" value="NAD_synthase"/>
    <property type="match status" value="1"/>
</dbReference>
<evidence type="ECO:0000256" key="6">
    <source>
        <dbReference type="ARBA" id="ARBA00022842"/>
    </source>
</evidence>
<keyword evidence="6 8" id="KW-0460">Magnesium</keyword>
<dbReference type="InterPro" id="IPR022926">
    <property type="entry name" value="NH(3)-dep_NAD(+)_synth"/>
</dbReference>
<evidence type="ECO:0000256" key="9">
    <source>
        <dbReference type="RuleBase" id="RU003811"/>
    </source>
</evidence>
<gene>
    <name evidence="8 12" type="primary">nadE</name>
    <name evidence="12" type="ORF">NCTC10166_00194</name>
</gene>
<evidence type="ECO:0000256" key="5">
    <source>
        <dbReference type="ARBA" id="ARBA00022840"/>
    </source>
</evidence>
<dbReference type="GO" id="GO:0004359">
    <property type="term" value="F:glutaminase activity"/>
    <property type="evidence" value="ECO:0007669"/>
    <property type="project" value="InterPro"/>
</dbReference>
<keyword evidence="3 8" id="KW-0479">Metal-binding</keyword>
<feature type="binding site" description="in other chain" evidence="8">
    <location>
        <position position="109"/>
    </location>
    <ligand>
        <name>deamido-NAD(+)</name>
        <dbReference type="ChEBI" id="CHEBI:58437"/>
        <note>ligand shared between two neighboring subunits</note>
    </ligand>
</feature>
<dbReference type="GO" id="GO:0008795">
    <property type="term" value="F:NAD+ synthase activity"/>
    <property type="evidence" value="ECO:0007669"/>
    <property type="project" value="UniProtKB-UniRule"/>
</dbReference>
<feature type="binding site" evidence="8">
    <location>
        <position position="158"/>
    </location>
    <ligand>
        <name>ATP</name>
        <dbReference type="ChEBI" id="CHEBI:30616"/>
    </ligand>
</feature>
<evidence type="ECO:0000259" key="11">
    <source>
        <dbReference type="Pfam" id="PF02540"/>
    </source>
</evidence>
<dbReference type="AlphaFoldDB" id="A0A449A4R2"/>
<dbReference type="SUPFAM" id="SSF52402">
    <property type="entry name" value="Adenine nucleotide alpha hydrolases-like"/>
    <property type="match status" value="1"/>
</dbReference>
<feature type="binding site" evidence="8">
    <location>
        <begin position="29"/>
        <end position="36"/>
    </location>
    <ligand>
        <name>ATP</name>
        <dbReference type="ChEBI" id="CHEBI:30616"/>
    </ligand>
</feature>
<feature type="binding site" evidence="8">
    <location>
        <position position="35"/>
    </location>
    <ligand>
        <name>Mg(2+)</name>
        <dbReference type="ChEBI" id="CHEBI:18420"/>
    </ligand>
</feature>
<dbReference type="InterPro" id="IPR014729">
    <property type="entry name" value="Rossmann-like_a/b/a_fold"/>
</dbReference>
<dbReference type="GO" id="GO:0005737">
    <property type="term" value="C:cytoplasm"/>
    <property type="evidence" value="ECO:0007669"/>
    <property type="project" value="InterPro"/>
</dbReference>
<dbReference type="PANTHER" id="PTHR23090:SF9">
    <property type="entry name" value="GLUTAMINE-DEPENDENT NAD(+) SYNTHETASE"/>
    <property type="match status" value="1"/>
</dbReference>
<dbReference type="GO" id="GO:0046872">
    <property type="term" value="F:metal ion binding"/>
    <property type="evidence" value="ECO:0007669"/>
    <property type="project" value="UniProtKB-KW"/>
</dbReference>
<dbReference type="Proteomes" id="UP000289440">
    <property type="component" value="Chromosome"/>
</dbReference>
<dbReference type="OrthoDB" id="9803818at2"/>
<reference evidence="12 13" key="1">
    <citation type="submission" date="2019-01" db="EMBL/GenBank/DDBJ databases">
        <authorList>
            <consortium name="Pathogen Informatics"/>
        </authorList>
    </citation>
    <scope>NUCLEOTIDE SEQUENCE [LARGE SCALE GENOMIC DNA]</scope>
    <source>
        <strain evidence="12 13">NCTC10166</strain>
    </source>
</reference>
<dbReference type="EC" id="6.3.1.5" evidence="8 10"/>
<evidence type="ECO:0000313" key="13">
    <source>
        <dbReference type="Proteomes" id="UP000289440"/>
    </source>
</evidence>
<dbReference type="GO" id="GO:0005524">
    <property type="term" value="F:ATP binding"/>
    <property type="evidence" value="ECO:0007669"/>
    <property type="project" value="UniProtKB-UniRule"/>
</dbReference>
<dbReference type="GO" id="GO:0009435">
    <property type="term" value="P:NAD+ biosynthetic process"/>
    <property type="evidence" value="ECO:0007669"/>
    <property type="project" value="UniProtKB-UniRule"/>
</dbReference>
<comment type="subunit">
    <text evidence="8">Homodimer.</text>
</comment>
<dbReference type="RefSeq" id="WP_129719638.1">
    <property type="nucleotide sequence ID" value="NZ_LR214951.1"/>
</dbReference>
<feature type="domain" description="NAD/GMP synthase" evidence="11">
    <location>
        <begin position="7"/>
        <end position="231"/>
    </location>
</feature>
<keyword evidence="7 8" id="KW-0520">NAD</keyword>
<feature type="binding site" evidence="8">
    <location>
        <position position="181"/>
    </location>
    <ligand>
        <name>ATP</name>
        <dbReference type="ChEBI" id="CHEBI:30616"/>
    </ligand>
</feature>